<sequence length="644" mass="73386">MKANILLVMLNAIAYKGFSQKNRNVQEIAGFMTMSLVDSSRIYKPDTPLTDALHYRPLDLDIWYPARQKSSKKLLFKDLFSLFEKRANKYQDNEDYTGIMEEMAQFFVAGLGLEATQAKALLSVETSSYENAPPAVGKWPVIIYMAGFNGMGFENFRILEDLAKNGYFVVSISSIGRYPGDMTNDKLDMMEQVYDAELVIRNLKEFTGFDLEIESLGVLGCSWGGMSAAVLLDRNPLIRAMVSLDGSETHYFGDSEIDDNYLDEIHQAQLMHPEITTCPYLFLESGNKLEAFTPTTEYHYFKKTNAPKSYLRFMNGKHEDFLSIPSLLEVSEQAINTHQMISRSSLLFFNHYLKNEVGFHTFYRQLLKREDITDKPYEVDGENSQRIIFTGEISDAKSDEKLPYVNIGVLNRDLGTVSDTEGAFKLKLDKSYMDDTIRISMIGYKAQVFLIRDLYRQKSNIQVALVEDIPELSEVVITAENLKSKILGNKTDSKFLSTGFFYDQLGAEMGIRINVRKTPTFIDAFNFHISYNRLSAKSFFRLNIYNISEGKPSRNILQKNIVIPIAAKQVGLVTVDLKKYDLVLKNDVIVTLEWVDNEGEPKKGEGIYFSLGLFSRGTYVRNSSQGKMKRHRGFGVGFNMDVRY</sequence>
<dbReference type="EMBL" id="JAUJEB010000001">
    <property type="protein sequence ID" value="MDN5212228.1"/>
    <property type="molecule type" value="Genomic_DNA"/>
</dbReference>
<dbReference type="InterPro" id="IPR029058">
    <property type="entry name" value="AB_hydrolase_fold"/>
</dbReference>
<gene>
    <name evidence="1" type="ORF">QQ020_09205</name>
</gene>
<dbReference type="RefSeq" id="WP_346757550.1">
    <property type="nucleotide sequence ID" value="NZ_JAUJEB010000001.1"/>
</dbReference>
<proteinExistence type="predicted"/>
<accession>A0ABT8L3B8</accession>
<keyword evidence="2" id="KW-1185">Reference proteome</keyword>
<organism evidence="1 2">
    <name type="scientific">Agaribacillus aureus</name>
    <dbReference type="NCBI Taxonomy" id="3051825"/>
    <lineage>
        <taxon>Bacteria</taxon>
        <taxon>Pseudomonadati</taxon>
        <taxon>Bacteroidota</taxon>
        <taxon>Cytophagia</taxon>
        <taxon>Cytophagales</taxon>
        <taxon>Splendidivirgaceae</taxon>
        <taxon>Agaribacillus</taxon>
    </lineage>
</organism>
<comment type="caution">
    <text evidence="1">The sequence shown here is derived from an EMBL/GenBank/DDBJ whole genome shotgun (WGS) entry which is preliminary data.</text>
</comment>
<dbReference type="Proteomes" id="UP001172083">
    <property type="component" value="Unassembled WGS sequence"/>
</dbReference>
<dbReference type="Pfam" id="PF13715">
    <property type="entry name" value="CarbopepD_reg_2"/>
    <property type="match status" value="1"/>
</dbReference>
<dbReference type="Gene3D" id="3.40.50.1820">
    <property type="entry name" value="alpha/beta hydrolase"/>
    <property type="match status" value="2"/>
</dbReference>
<reference evidence="1" key="1">
    <citation type="submission" date="2023-06" db="EMBL/GenBank/DDBJ databases">
        <title>Genomic of Agaribacillus aureum.</title>
        <authorList>
            <person name="Wang G."/>
        </authorList>
    </citation>
    <scope>NUCLEOTIDE SEQUENCE</scope>
    <source>
        <strain evidence="1">BMA12</strain>
    </source>
</reference>
<dbReference type="SUPFAM" id="SSF49464">
    <property type="entry name" value="Carboxypeptidase regulatory domain-like"/>
    <property type="match status" value="1"/>
</dbReference>
<evidence type="ECO:0000313" key="2">
    <source>
        <dbReference type="Proteomes" id="UP001172083"/>
    </source>
</evidence>
<dbReference type="SUPFAM" id="SSF53474">
    <property type="entry name" value="alpha/beta-Hydrolases"/>
    <property type="match status" value="1"/>
</dbReference>
<evidence type="ECO:0000313" key="1">
    <source>
        <dbReference type="EMBL" id="MDN5212228.1"/>
    </source>
</evidence>
<protein>
    <submittedName>
        <fullName evidence="1">Carboxypeptidase-like regulatory domain-containing protein</fullName>
    </submittedName>
</protein>
<name>A0ABT8L3B8_9BACT</name>
<dbReference type="InterPro" id="IPR008969">
    <property type="entry name" value="CarboxyPept-like_regulatory"/>
</dbReference>